<feature type="domain" description="N-acetyltransferase" evidence="1">
    <location>
        <begin position="4"/>
        <end position="142"/>
    </location>
</feature>
<dbReference type="EMBL" id="JAGSOJ010000001">
    <property type="protein sequence ID" value="MCM1988975.1"/>
    <property type="molecule type" value="Genomic_DNA"/>
</dbReference>
<dbReference type="InterPro" id="IPR000182">
    <property type="entry name" value="GNAT_dom"/>
</dbReference>
<proteinExistence type="predicted"/>
<dbReference type="Pfam" id="PF00583">
    <property type="entry name" value="Acetyltransf_1"/>
    <property type="match status" value="1"/>
</dbReference>
<gene>
    <name evidence="2" type="ORF">KDK92_04420</name>
</gene>
<dbReference type="Proteomes" id="UP001056429">
    <property type="component" value="Unassembled WGS sequence"/>
</dbReference>
<dbReference type="AlphaFoldDB" id="A0A9J6NWS9"/>
<dbReference type="PROSITE" id="PS51186">
    <property type="entry name" value="GNAT"/>
    <property type="match status" value="1"/>
</dbReference>
<name>A0A9J6NWS9_9CLOT</name>
<dbReference type="SUPFAM" id="SSF55729">
    <property type="entry name" value="Acyl-CoA N-acyltransferases (Nat)"/>
    <property type="match status" value="1"/>
</dbReference>
<comment type="caution">
    <text evidence="2">The sequence shown here is derived from an EMBL/GenBank/DDBJ whole genome shotgun (WGS) entry which is preliminary data.</text>
</comment>
<evidence type="ECO:0000259" key="1">
    <source>
        <dbReference type="PROSITE" id="PS51186"/>
    </source>
</evidence>
<dbReference type="RefSeq" id="WP_250857841.1">
    <property type="nucleotide sequence ID" value="NZ_JAGSOJ010000001.1"/>
</dbReference>
<protein>
    <submittedName>
        <fullName evidence="2">GNAT family N-acetyltransferase</fullName>
    </submittedName>
</protein>
<dbReference type="CDD" id="cd04301">
    <property type="entry name" value="NAT_SF"/>
    <property type="match status" value="1"/>
</dbReference>
<dbReference type="InterPro" id="IPR016181">
    <property type="entry name" value="Acyl_CoA_acyltransferase"/>
</dbReference>
<sequence length="142" mass="16682">MDMYIIKESTKEESDLIWQGIIEYNSSKLSLKGDVPFVPVNRVMKDSAGNIIGGINCELNYVWNTMYIDMLWVKEEYRKNGHASRLLKEIELIGKEEGCTLVHLETMDFQAKDFYMKNEYQIFGELDNVPEGHKRYYLKKIL</sequence>
<reference evidence="2" key="2">
    <citation type="submission" date="2021-04" db="EMBL/GenBank/DDBJ databases">
        <authorList>
            <person name="Dong X."/>
        </authorList>
    </citation>
    <scope>NUCLEOTIDE SEQUENCE</scope>
    <source>
        <strain evidence="2">ZWT</strain>
    </source>
</reference>
<dbReference type="GO" id="GO:0016747">
    <property type="term" value="F:acyltransferase activity, transferring groups other than amino-acyl groups"/>
    <property type="evidence" value="ECO:0007669"/>
    <property type="project" value="InterPro"/>
</dbReference>
<evidence type="ECO:0000313" key="3">
    <source>
        <dbReference type="Proteomes" id="UP001056429"/>
    </source>
</evidence>
<keyword evidence="3" id="KW-1185">Reference proteome</keyword>
<reference evidence="2" key="1">
    <citation type="journal article" date="2021" name="mSystems">
        <title>Bacteria and Archaea Synergistically Convert Glycine Betaine to Biogenic Methane in the Formosa Cold Seep of the South China Sea.</title>
        <authorList>
            <person name="Li L."/>
            <person name="Zhang W."/>
            <person name="Zhang S."/>
            <person name="Song L."/>
            <person name="Sun Q."/>
            <person name="Zhang H."/>
            <person name="Xiang H."/>
            <person name="Dong X."/>
        </authorList>
    </citation>
    <scope>NUCLEOTIDE SEQUENCE</scope>
    <source>
        <strain evidence="2">ZWT</strain>
    </source>
</reference>
<accession>A0A9J6NWS9</accession>
<evidence type="ECO:0000313" key="2">
    <source>
        <dbReference type="EMBL" id="MCM1988975.1"/>
    </source>
</evidence>
<dbReference type="Gene3D" id="3.40.630.30">
    <property type="match status" value="1"/>
</dbReference>
<organism evidence="2 3">
    <name type="scientific">Oceanirhabdus seepicola</name>
    <dbReference type="NCBI Taxonomy" id="2828781"/>
    <lineage>
        <taxon>Bacteria</taxon>
        <taxon>Bacillati</taxon>
        <taxon>Bacillota</taxon>
        <taxon>Clostridia</taxon>
        <taxon>Eubacteriales</taxon>
        <taxon>Clostridiaceae</taxon>
        <taxon>Oceanirhabdus</taxon>
    </lineage>
</organism>